<accession>A0A1I2DIR2</accession>
<dbReference type="InterPro" id="IPR000182">
    <property type="entry name" value="GNAT_dom"/>
</dbReference>
<dbReference type="InterPro" id="IPR013653">
    <property type="entry name" value="GCN5-like_dom"/>
</dbReference>
<dbReference type="PROSITE" id="PS51186">
    <property type="entry name" value="GNAT"/>
    <property type="match status" value="1"/>
</dbReference>
<gene>
    <name evidence="2" type="ORF">SAMN04487969_1076</name>
</gene>
<proteinExistence type="predicted"/>
<organism evidence="2 3">
    <name type="scientific">Paenibacillus algorifonticola</name>
    <dbReference type="NCBI Taxonomy" id="684063"/>
    <lineage>
        <taxon>Bacteria</taxon>
        <taxon>Bacillati</taxon>
        <taxon>Bacillota</taxon>
        <taxon>Bacilli</taxon>
        <taxon>Bacillales</taxon>
        <taxon>Paenibacillaceae</taxon>
        <taxon>Paenibacillus</taxon>
    </lineage>
</organism>
<dbReference type="Proteomes" id="UP000183410">
    <property type="component" value="Unassembled WGS sequence"/>
</dbReference>
<dbReference type="OrthoDB" id="3174529at2"/>
<protein>
    <recommendedName>
        <fullName evidence="1">N-acetyltransferase domain-containing protein</fullName>
    </recommendedName>
</protein>
<evidence type="ECO:0000313" key="3">
    <source>
        <dbReference type="Proteomes" id="UP000183410"/>
    </source>
</evidence>
<dbReference type="AlphaFoldDB" id="A0A1I2DIR2"/>
<keyword evidence="3" id="KW-1185">Reference proteome</keyword>
<evidence type="ECO:0000313" key="2">
    <source>
        <dbReference type="EMBL" id="SFE79820.1"/>
    </source>
</evidence>
<dbReference type="Pfam" id="PF08445">
    <property type="entry name" value="FR47"/>
    <property type="match status" value="1"/>
</dbReference>
<dbReference type="Gene3D" id="3.40.630.30">
    <property type="match status" value="1"/>
</dbReference>
<feature type="domain" description="N-acetyltransferase" evidence="1">
    <location>
        <begin position="134"/>
        <end position="271"/>
    </location>
</feature>
<sequence length="271" mass="29796">MLVRFEGDDSVLQKAFFLADEVAYNIIYRICDSETKLCWKTADDTLIFAKTPGNSGWLWMAPELSDAVREGMVRNLAGQLYREGVEVTGISGSPELAGLFVRVYPPLTGQSQRLHIKLEAYRCPVVRRPSGVAGAIRKAKTEDIKTVAGFIAAFTQEAYGQQVEVASQIPAAAEMVESGDLYVWVEAERIVSMAAVAHRTARHARINAVYTALDARNRGFASAVVAEVSAFIIDGGLEPMLYADVQNSAANKAYRNIGFRPSGQIFEYRFT</sequence>
<dbReference type="SUPFAM" id="SSF55729">
    <property type="entry name" value="Acyl-CoA N-acyltransferases (Nat)"/>
    <property type="match status" value="1"/>
</dbReference>
<evidence type="ECO:0000259" key="1">
    <source>
        <dbReference type="PROSITE" id="PS51186"/>
    </source>
</evidence>
<reference evidence="3" key="1">
    <citation type="submission" date="2016-10" db="EMBL/GenBank/DDBJ databases">
        <authorList>
            <person name="Varghese N."/>
            <person name="Submissions S."/>
        </authorList>
    </citation>
    <scope>NUCLEOTIDE SEQUENCE [LARGE SCALE GENOMIC DNA]</scope>
    <source>
        <strain evidence="3">CGMCC 1.10223</strain>
    </source>
</reference>
<name>A0A1I2DIR2_9BACL</name>
<dbReference type="EMBL" id="FONN01000007">
    <property type="protein sequence ID" value="SFE79820.1"/>
    <property type="molecule type" value="Genomic_DNA"/>
</dbReference>
<dbReference type="RefSeq" id="WP_046232771.1">
    <property type="nucleotide sequence ID" value="NZ_FONN01000007.1"/>
</dbReference>
<dbReference type="InterPro" id="IPR016181">
    <property type="entry name" value="Acyl_CoA_acyltransferase"/>
</dbReference>
<dbReference type="GO" id="GO:0016747">
    <property type="term" value="F:acyltransferase activity, transferring groups other than amino-acyl groups"/>
    <property type="evidence" value="ECO:0007669"/>
    <property type="project" value="InterPro"/>
</dbReference>